<feature type="transmembrane region" description="Helical" evidence="5">
    <location>
        <begin position="50"/>
        <end position="73"/>
    </location>
</feature>
<feature type="transmembrane region" description="Helical" evidence="5">
    <location>
        <begin position="167"/>
        <end position="190"/>
    </location>
</feature>
<keyword evidence="5" id="KW-0812">Transmembrane</keyword>
<dbReference type="PROSITE" id="PS50089">
    <property type="entry name" value="ZF_RING_2"/>
    <property type="match status" value="1"/>
</dbReference>
<evidence type="ECO:0000256" key="4">
    <source>
        <dbReference type="PROSITE-ProRule" id="PRU00175"/>
    </source>
</evidence>
<feature type="transmembrane region" description="Helical" evidence="5">
    <location>
        <begin position="127"/>
        <end position="147"/>
    </location>
</feature>
<feature type="transmembrane region" description="Helical" evidence="5">
    <location>
        <begin position="85"/>
        <end position="106"/>
    </location>
</feature>
<dbReference type="GO" id="GO:0008270">
    <property type="term" value="F:zinc ion binding"/>
    <property type="evidence" value="ECO:0007669"/>
    <property type="project" value="UniProtKB-KW"/>
</dbReference>
<dbReference type="GO" id="GO:0061630">
    <property type="term" value="F:ubiquitin protein ligase activity"/>
    <property type="evidence" value="ECO:0007669"/>
    <property type="project" value="TreeGrafter"/>
</dbReference>
<feature type="domain" description="RING-type" evidence="6">
    <location>
        <begin position="235"/>
        <end position="276"/>
    </location>
</feature>
<dbReference type="InterPro" id="IPR051834">
    <property type="entry name" value="RING_finger_E3_ligase"/>
</dbReference>
<evidence type="ECO:0000256" key="5">
    <source>
        <dbReference type="SAM" id="Phobius"/>
    </source>
</evidence>
<dbReference type="InterPro" id="IPR001841">
    <property type="entry name" value="Znf_RING"/>
</dbReference>
<evidence type="ECO:0000313" key="7">
    <source>
        <dbReference type="EMBL" id="CAD9130673.1"/>
    </source>
</evidence>
<accession>A0A7S1QE31</accession>
<dbReference type="PANTHER" id="PTHR45931:SF3">
    <property type="entry name" value="RING ZINC FINGER-CONTAINING PROTEIN"/>
    <property type="match status" value="1"/>
</dbReference>
<dbReference type="EMBL" id="HBGE01036342">
    <property type="protein sequence ID" value="CAD9130673.1"/>
    <property type="molecule type" value="Transcribed_RNA"/>
</dbReference>
<dbReference type="InterPro" id="IPR013083">
    <property type="entry name" value="Znf_RING/FYVE/PHD"/>
</dbReference>
<dbReference type="GO" id="GO:0005634">
    <property type="term" value="C:nucleus"/>
    <property type="evidence" value="ECO:0007669"/>
    <property type="project" value="TreeGrafter"/>
</dbReference>
<protein>
    <recommendedName>
        <fullName evidence="6">RING-type domain-containing protein</fullName>
    </recommendedName>
</protein>
<dbReference type="SUPFAM" id="SSF57850">
    <property type="entry name" value="RING/U-box"/>
    <property type="match status" value="1"/>
</dbReference>
<sequence>MADPQPQTGSFLHEDLVQRGVPQREASRIAVQASLQEVIEASFNRRLGQIWLCATLVLLAGMFAVLIWSQAVYAEHRNDGCDQPLAFMLRLIFVIAMVQGLQRDIVRNCLCYDPMRDGPLEPLRVRLFRRISILAAIVWPVAATVMLCMVHDCSGQLELAIKVIVAYYVVLAFVLVIAPAFYLRVMLFLVRRGMVRLPRRPGAAPEDLIDSLPTVAYDPARFTDAGTPSSLPSACPVCLEAFEPGRSIKQTPCGHVFHTDCLGGWLQVARTCPLCRQDLTSDAGATQV</sequence>
<name>A0A7S1QE31_ALECA</name>
<dbReference type="SMART" id="SM00184">
    <property type="entry name" value="RING"/>
    <property type="match status" value="1"/>
</dbReference>
<reference evidence="7" key="1">
    <citation type="submission" date="2021-01" db="EMBL/GenBank/DDBJ databases">
        <authorList>
            <person name="Corre E."/>
            <person name="Pelletier E."/>
            <person name="Niang G."/>
            <person name="Scheremetjew M."/>
            <person name="Finn R."/>
            <person name="Kale V."/>
            <person name="Holt S."/>
            <person name="Cochrane G."/>
            <person name="Meng A."/>
            <person name="Brown T."/>
            <person name="Cohen L."/>
        </authorList>
    </citation>
    <scope>NUCLEOTIDE SEQUENCE</scope>
    <source>
        <strain evidence="7">OF101</strain>
    </source>
</reference>
<evidence type="ECO:0000256" key="3">
    <source>
        <dbReference type="ARBA" id="ARBA00022833"/>
    </source>
</evidence>
<evidence type="ECO:0000259" key="6">
    <source>
        <dbReference type="PROSITE" id="PS50089"/>
    </source>
</evidence>
<evidence type="ECO:0000256" key="1">
    <source>
        <dbReference type="ARBA" id="ARBA00022723"/>
    </source>
</evidence>
<keyword evidence="2 4" id="KW-0863">Zinc-finger</keyword>
<keyword evidence="5" id="KW-1133">Transmembrane helix</keyword>
<dbReference type="AlphaFoldDB" id="A0A7S1QE31"/>
<keyword evidence="3" id="KW-0862">Zinc</keyword>
<organism evidence="7">
    <name type="scientific">Alexandrium catenella</name>
    <name type="common">Red tide dinoflagellate</name>
    <name type="synonym">Gonyaulax catenella</name>
    <dbReference type="NCBI Taxonomy" id="2925"/>
    <lineage>
        <taxon>Eukaryota</taxon>
        <taxon>Sar</taxon>
        <taxon>Alveolata</taxon>
        <taxon>Dinophyceae</taxon>
        <taxon>Gonyaulacales</taxon>
        <taxon>Pyrocystaceae</taxon>
        <taxon>Alexandrium</taxon>
    </lineage>
</organism>
<proteinExistence type="predicted"/>
<dbReference type="GO" id="GO:0006511">
    <property type="term" value="P:ubiquitin-dependent protein catabolic process"/>
    <property type="evidence" value="ECO:0007669"/>
    <property type="project" value="TreeGrafter"/>
</dbReference>
<gene>
    <name evidence="7" type="ORF">ACAT0790_LOCUS21970</name>
</gene>
<keyword evidence="5" id="KW-0472">Membrane</keyword>
<dbReference type="PANTHER" id="PTHR45931">
    <property type="entry name" value="SI:CH211-59O9.10"/>
    <property type="match status" value="1"/>
</dbReference>
<dbReference type="Gene3D" id="3.30.40.10">
    <property type="entry name" value="Zinc/RING finger domain, C3HC4 (zinc finger)"/>
    <property type="match status" value="1"/>
</dbReference>
<dbReference type="CDD" id="cd16454">
    <property type="entry name" value="RING-H2_PA-TM-RING"/>
    <property type="match status" value="1"/>
</dbReference>
<keyword evidence="1" id="KW-0479">Metal-binding</keyword>
<dbReference type="Pfam" id="PF13639">
    <property type="entry name" value="zf-RING_2"/>
    <property type="match status" value="1"/>
</dbReference>
<evidence type="ECO:0000256" key="2">
    <source>
        <dbReference type="ARBA" id="ARBA00022771"/>
    </source>
</evidence>